<dbReference type="STRING" id="135651.G0N190"/>
<dbReference type="InParanoid" id="G0N190"/>
<dbReference type="AlphaFoldDB" id="G0N190"/>
<organism evidence="3">
    <name type="scientific">Caenorhabditis brenneri</name>
    <name type="common">Nematode worm</name>
    <dbReference type="NCBI Taxonomy" id="135651"/>
    <lineage>
        <taxon>Eukaryota</taxon>
        <taxon>Metazoa</taxon>
        <taxon>Ecdysozoa</taxon>
        <taxon>Nematoda</taxon>
        <taxon>Chromadorea</taxon>
        <taxon>Rhabditida</taxon>
        <taxon>Rhabditina</taxon>
        <taxon>Rhabditomorpha</taxon>
        <taxon>Rhabditoidea</taxon>
        <taxon>Rhabditidae</taxon>
        <taxon>Peloderinae</taxon>
        <taxon>Caenorhabditis</taxon>
    </lineage>
</organism>
<dbReference type="InterPro" id="IPR040129">
    <property type="entry name" value="Lin-15B-like"/>
</dbReference>
<dbReference type="GO" id="GO:0040027">
    <property type="term" value="P:negative regulation of vulval development"/>
    <property type="evidence" value="ECO:0007669"/>
    <property type="project" value="InterPro"/>
</dbReference>
<feature type="domain" description="Lin-15A/B-like" evidence="1">
    <location>
        <begin position="342"/>
        <end position="452"/>
    </location>
</feature>
<dbReference type="Pfam" id="PF25375">
    <property type="entry name" value="Lin-15B"/>
    <property type="match status" value="3"/>
</dbReference>
<dbReference type="EMBL" id="GL379826">
    <property type="protein sequence ID" value="EGT49841.1"/>
    <property type="molecule type" value="Genomic_DNA"/>
</dbReference>
<name>G0N190_CAEBE</name>
<protein>
    <recommendedName>
        <fullName evidence="1">Lin-15A/B-like domain-containing protein</fullName>
    </recommendedName>
</protein>
<dbReference type="PANTHER" id="PTHR22716">
    <property type="entry name" value="ETS CLASS TRANSCRIPTION FACTOR-RELATED-RELATED"/>
    <property type="match status" value="1"/>
</dbReference>
<dbReference type="HOGENOM" id="CLU_604437_0_0_1"/>
<feature type="domain" description="Lin-15A/B-like" evidence="1">
    <location>
        <begin position="190"/>
        <end position="308"/>
    </location>
</feature>
<evidence type="ECO:0000259" key="1">
    <source>
        <dbReference type="Pfam" id="PF25375"/>
    </source>
</evidence>
<reference evidence="3" key="1">
    <citation type="submission" date="2011-07" db="EMBL/GenBank/DDBJ databases">
        <authorList>
            <consortium name="Caenorhabditis brenneri Sequencing and Analysis Consortium"/>
            <person name="Wilson R.K."/>
        </authorList>
    </citation>
    <scope>NUCLEOTIDE SEQUENCE [LARGE SCALE GENOMIC DNA]</scope>
    <source>
        <strain evidence="3">PB2801</strain>
    </source>
</reference>
<dbReference type="Proteomes" id="UP000008068">
    <property type="component" value="Unassembled WGS sequence"/>
</dbReference>
<accession>G0N190</accession>
<evidence type="ECO:0000313" key="2">
    <source>
        <dbReference type="EMBL" id="EGT49841.1"/>
    </source>
</evidence>
<keyword evidence="3" id="KW-1185">Reference proteome</keyword>
<gene>
    <name evidence="2" type="ORF">CAEBREN_23372</name>
</gene>
<dbReference type="InterPro" id="IPR057432">
    <property type="entry name" value="Lin-15A/B-like_dom"/>
</dbReference>
<sequence>MDEQQEPLEIKLEPEDEVPSEIKLEITEDVKEEPQFEPDDKMEAIFRIVINEELGDNSANGRRCHLCLRKVSCSVIKHVTMKHERVFLATFYLLQNKTSLEMARKFIDGSTKNVCRSHYPDAIDLIFQEIGVKDVKDLDESHPEKVIEVMKSLTPRINKEKFFTKFAEFIKRNRGKEERTPYGLPTRLSQHCSVCQLISWQQEMTPVVLEDSLIILALGTLLTGQKDLKEARCLIRAASIFSCQRHFTESLFAIFREFRNEGTLEINNLTKEQAQKVLFYAQKMCHGFTLERLKVALNDFSQRYTLFQEVVTHVPIVTPTRMRAVEFADLATSQLIDSASKKYCEICMSLVSTELCTQLTSPAHRMVLSVGMVLGKTMDIHTARWLSEKNSKEFCRIHLVQAVDTFEKFLGVERSEVQTCSYAKLQEVMIIVNALFPWCSIPEFRTILADFMF</sequence>
<evidence type="ECO:0000313" key="3">
    <source>
        <dbReference type="Proteomes" id="UP000008068"/>
    </source>
</evidence>
<proteinExistence type="predicted"/>
<feature type="domain" description="Lin-15A/B-like" evidence="1">
    <location>
        <begin position="62"/>
        <end position="176"/>
    </location>
</feature>